<evidence type="ECO:0000256" key="3">
    <source>
        <dbReference type="PROSITE-ProRule" id="PRU01331"/>
    </source>
</evidence>
<comment type="similarity">
    <text evidence="1 3 4">Belongs to the glutamine synthetase family.</text>
</comment>
<protein>
    <submittedName>
        <fullName evidence="6">Glutamine synthetase</fullName>
    </submittedName>
</protein>
<evidence type="ECO:0000256" key="1">
    <source>
        <dbReference type="ARBA" id="ARBA00009897"/>
    </source>
</evidence>
<accession>A0A0M2ZLU3</accession>
<dbReference type="AlphaFoldDB" id="A0A0M2ZLU3"/>
<dbReference type="OrthoDB" id="3277468at2"/>
<evidence type="ECO:0000313" key="6">
    <source>
        <dbReference type="EMBL" id="ORA65652.1"/>
    </source>
</evidence>
<name>A0A0M2ZLU3_9MYCO</name>
<evidence type="ECO:0000259" key="5">
    <source>
        <dbReference type="PROSITE" id="PS51987"/>
    </source>
</evidence>
<dbReference type="GO" id="GO:0004356">
    <property type="term" value="F:glutamine synthetase activity"/>
    <property type="evidence" value="ECO:0007669"/>
    <property type="project" value="InterPro"/>
</dbReference>
<dbReference type="PROSITE" id="PS51987">
    <property type="entry name" value="GS_CATALYTIC"/>
    <property type="match status" value="1"/>
</dbReference>
<dbReference type="PANTHER" id="PTHR43785">
    <property type="entry name" value="GAMMA-GLUTAMYLPUTRESCINE SYNTHETASE"/>
    <property type="match status" value="1"/>
</dbReference>
<dbReference type="Proteomes" id="UP000192772">
    <property type="component" value="Unassembled WGS sequence"/>
</dbReference>
<dbReference type="SMART" id="SM01230">
    <property type="entry name" value="Gln-synt_C"/>
    <property type="match status" value="1"/>
</dbReference>
<dbReference type="PANTHER" id="PTHR43785:SF12">
    <property type="entry name" value="TYPE-1 GLUTAMINE SYNTHETASE 2"/>
    <property type="match status" value="1"/>
</dbReference>
<dbReference type="InterPro" id="IPR008146">
    <property type="entry name" value="Gln_synth_cat_dom"/>
</dbReference>
<dbReference type="Gene3D" id="3.30.590.10">
    <property type="entry name" value="Glutamine synthetase/guanido kinase, catalytic domain"/>
    <property type="match status" value="1"/>
</dbReference>
<dbReference type="InterPro" id="IPR014746">
    <property type="entry name" value="Gln_synth/guanido_kin_cat_dom"/>
</dbReference>
<dbReference type="STRING" id="81858.BST23_13355"/>
<gene>
    <name evidence="6" type="ORF">BST23_13355</name>
</gene>
<dbReference type="RefSeq" id="WP_046751871.1">
    <property type="nucleotide sequence ID" value="NZ_JBCGVB010000010.1"/>
</dbReference>
<evidence type="ECO:0000313" key="7">
    <source>
        <dbReference type="Proteomes" id="UP000192772"/>
    </source>
</evidence>
<feature type="domain" description="GS catalytic" evidence="5">
    <location>
        <begin position="117"/>
        <end position="453"/>
    </location>
</feature>
<dbReference type="EMBL" id="MVHP01000013">
    <property type="protein sequence ID" value="ORA65652.1"/>
    <property type="molecule type" value="Genomic_DNA"/>
</dbReference>
<dbReference type="SUPFAM" id="SSF55931">
    <property type="entry name" value="Glutamine synthetase/guanido kinase"/>
    <property type="match status" value="1"/>
</dbReference>
<dbReference type="Pfam" id="PF00120">
    <property type="entry name" value="Gln-synt_C"/>
    <property type="match status" value="1"/>
</dbReference>
<sequence length="453" mass="47396">MTSRAAKPLAAAAIAQLEADGVTTLIGTVVNPAGLTLAKTVPLRRMGTFADPGLGASPVWHVFAIDQTGIVFGDAIGVVGDQRIRIDLGALRILGDGLAWAPGAFFNQDGSPDPYCSRGALSRVADRLTDAGIDAVVGHEMEFVLVGPDGAPLPSHLWAQYGLAGVLEFEGFVRDVTNAAAGSGVSIEQFHPEYGRNQFEISLSPVPPLAAADQLVLMRIIIGRVARQHGLRISLSPVPFAESVGSGSHQHFSLTRGDTPLFSGGNGVGSMTPEGQSAIAGLIAGLPEAQGMLCGSVLSGMRLKPGHWSGAYVCWGTENREAAVRFLIGGPSNPCGANVEVKVIDPSANPYLATATILGLALDGIERKLSLGQETTVGPATLTDAQREQAGIALLSPDHCEAIDRLDRSSLLRSILGDEVVDATVAVRRYEHATYGDMAPDELADKFRLAWSV</sequence>
<reference evidence="6 7" key="1">
    <citation type="submission" date="2017-02" db="EMBL/GenBank/DDBJ databases">
        <title>The new phylogeny of genus Mycobacterium.</title>
        <authorList>
            <person name="Tortoli E."/>
            <person name="Trovato A."/>
            <person name="Cirillo D.M."/>
        </authorList>
    </citation>
    <scope>NUCLEOTIDE SEQUENCE [LARGE SCALE GENOMIC DNA]</scope>
    <source>
        <strain evidence="6 7">FI-09383</strain>
    </source>
</reference>
<proteinExistence type="inferred from homology"/>
<evidence type="ECO:0000256" key="2">
    <source>
        <dbReference type="ARBA" id="ARBA00022598"/>
    </source>
</evidence>
<comment type="caution">
    <text evidence="6">The sequence shown here is derived from an EMBL/GenBank/DDBJ whole genome shotgun (WGS) entry which is preliminary data.</text>
</comment>
<evidence type="ECO:0000256" key="4">
    <source>
        <dbReference type="RuleBase" id="RU000384"/>
    </source>
</evidence>
<keyword evidence="2" id="KW-0436">Ligase</keyword>
<organism evidence="6 7">
    <name type="scientific">Mycolicibacterium elephantis</name>
    <dbReference type="NCBI Taxonomy" id="81858"/>
    <lineage>
        <taxon>Bacteria</taxon>
        <taxon>Bacillati</taxon>
        <taxon>Actinomycetota</taxon>
        <taxon>Actinomycetes</taxon>
        <taxon>Mycobacteriales</taxon>
        <taxon>Mycobacteriaceae</taxon>
        <taxon>Mycolicibacterium</taxon>
    </lineage>
</organism>
<dbReference type="GO" id="GO:0006542">
    <property type="term" value="P:glutamine biosynthetic process"/>
    <property type="evidence" value="ECO:0007669"/>
    <property type="project" value="TreeGrafter"/>
</dbReference>